<sequence>MSMVKYLVKEFHDRFIYFIDLLAQHFIIVVLSSLLVLVFGVLIGVFVFYN</sequence>
<dbReference type="AlphaFoldDB" id="A0A438W1L3"/>
<protein>
    <submittedName>
        <fullName evidence="2">Osmoprotection binding protein</fullName>
    </submittedName>
</protein>
<keyword evidence="1" id="KW-0812">Transmembrane</keyword>
<comment type="caution">
    <text evidence="2">The sequence shown here is derived from an EMBL/GenBank/DDBJ whole genome shotgun (WGS) entry which is preliminary data.</text>
</comment>
<organism evidence="2 3">
    <name type="scientific">Helicobacter pylori</name>
    <name type="common">Campylobacter pylori</name>
    <dbReference type="NCBI Taxonomy" id="210"/>
    <lineage>
        <taxon>Bacteria</taxon>
        <taxon>Pseudomonadati</taxon>
        <taxon>Campylobacterota</taxon>
        <taxon>Epsilonproteobacteria</taxon>
        <taxon>Campylobacterales</taxon>
        <taxon>Helicobacteraceae</taxon>
        <taxon>Helicobacter</taxon>
    </lineage>
</organism>
<evidence type="ECO:0000313" key="2">
    <source>
        <dbReference type="EMBL" id="RVZ16736.1"/>
    </source>
</evidence>
<reference evidence="2 3" key="1">
    <citation type="submission" date="2018-11" db="EMBL/GenBank/DDBJ databases">
        <title>Genetic determinants and prediction of antibiotic resistance phenotypes in Helicobacter pylori.</title>
        <authorList>
            <person name="Wagner K."/>
        </authorList>
    </citation>
    <scope>NUCLEOTIDE SEQUENCE [LARGE SCALE GENOMIC DNA]</scope>
    <source>
        <strain evidence="2 3">ZH70</strain>
    </source>
</reference>
<gene>
    <name evidence="2" type="ORF">EC518_13985</name>
</gene>
<keyword evidence="1" id="KW-1133">Transmembrane helix</keyword>
<evidence type="ECO:0000313" key="3">
    <source>
        <dbReference type="Proteomes" id="UP000289022"/>
    </source>
</evidence>
<dbReference type="Proteomes" id="UP000289022">
    <property type="component" value="Unassembled WGS sequence"/>
</dbReference>
<proteinExistence type="predicted"/>
<dbReference type="EMBL" id="RJGP01001411">
    <property type="protein sequence ID" value="RVZ16736.1"/>
    <property type="molecule type" value="Genomic_DNA"/>
</dbReference>
<accession>A0A438W1L3</accession>
<keyword evidence="1" id="KW-0472">Membrane</keyword>
<name>A0A438W1L3_HELPX</name>
<evidence type="ECO:0000256" key="1">
    <source>
        <dbReference type="SAM" id="Phobius"/>
    </source>
</evidence>
<feature type="non-terminal residue" evidence="2">
    <location>
        <position position="50"/>
    </location>
</feature>
<feature type="transmembrane region" description="Helical" evidence="1">
    <location>
        <begin position="21"/>
        <end position="49"/>
    </location>
</feature>